<keyword evidence="2" id="KW-1185">Reference proteome</keyword>
<gene>
    <name evidence="1" type="ORF">SAMN04488112_11058</name>
</gene>
<accession>A0A1G6MMB6</accession>
<dbReference type="EMBL" id="FMZA01000010">
    <property type="protein sequence ID" value="SDC56683.1"/>
    <property type="molecule type" value="Genomic_DNA"/>
</dbReference>
<dbReference type="Proteomes" id="UP000199387">
    <property type="component" value="Unassembled WGS sequence"/>
</dbReference>
<evidence type="ECO:0000313" key="2">
    <source>
        <dbReference type="Proteomes" id="UP000199387"/>
    </source>
</evidence>
<protein>
    <submittedName>
        <fullName evidence="1">Uncharacterized protein</fullName>
    </submittedName>
</protein>
<dbReference type="AlphaFoldDB" id="A0A1G6MMB6"/>
<reference evidence="1 2" key="1">
    <citation type="submission" date="2016-10" db="EMBL/GenBank/DDBJ databases">
        <authorList>
            <person name="de Groot N.N."/>
        </authorList>
    </citation>
    <scope>NUCLEOTIDE SEQUENCE [LARGE SCALE GENOMIC DNA]</scope>
    <source>
        <strain evidence="1 2">DSM 45514</strain>
    </source>
</reference>
<sequence length="271" mass="31804">MDDYGLLQPSIGHSTAYTRDEFEKEMYRDDQALDQLYPFLNHRGALYIDATDYEENALLLNRDSNNIRSITVNPNYLKAFPVVDREGQPIQVSEKSEDWVLLVPEQYRDREEDIRHFYERENIRDFYLTTDQGQKLKIIWLAEGQRIFSSNPDVFPTEQNMIHDPIIHVKTEENHLFTYRSGILGGGLNDHLKLKLVDKDPRLTYKELQPEFDRHQIDDQIKQNSVFTFSQFLSQEVARLKASIRTSLLSMLGLSKRICVFDRAKPINSFP</sequence>
<evidence type="ECO:0000313" key="1">
    <source>
        <dbReference type="EMBL" id="SDC56683.1"/>
    </source>
</evidence>
<proteinExistence type="predicted"/>
<organism evidence="1 2">
    <name type="scientific">Melghirimyces thermohalophilus</name>
    <dbReference type="NCBI Taxonomy" id="1236220"/>
    <lineage>
        <taxon>Bacteria</taxon>
        <taxon>Bacillati</taxon>
        <taxon>Bacillota</taxon>
        <taxon>Bacilli</taxon>
        <taxon>Bacillales</taxon>
        <taxon>Thermoactinomycetaceae</taxon>
        <taxon>Melghirimyces</taxon>
    </lineage>
</organism>
<name>A0A1G6MMB6_9BACL</name>